<dbReference type="InterPro" id="IPR041454">
    <property type="entry name" value="BsuBI/PstI_N"/>
</dbReference>
<feature type="domain" description="BsuBI/PstI restriction endonuclease" evidence="1">
    <location>
        <begin position="165"/>
        <end position="316"/>
    </location>
</feature>
<keyword evidence="3" id="KW-0540">Nuclease</keyword>
<evidence type="ECO:0000259" key="1">
    <source>
        <dbReference type="Pfam" id="PF06616"/>
    </source>
</evidence>
<feature type="domain" description="BsuBI/PstI restriction endonuclease HTH" evidence="2">
    <location>
        <begin position="15"/>
        <end position="152"/>
    </location>
</feature>
<name>A0ABT5ATE0_9CYAN</name>
<dbReference type="Pfam" id="PF17728">
    <property type="entry name" value="BsuBI_PstI_RE_N"/>
    <property type="match status" value="1"/>
</dbReference>
<dbReference type="EMBL" id="JAQMUH010000092">
    <property type="protein sequence ID" value="MDB9539600.1"/>
    <property type="molecule type" value="Genomic_DNA"/>
</dbReference>
<dbReference type="RefSeq" id="WP_271732513.1">
    <property type="nucleotide sequence ID" value="NZ_JANQDP010000094.1"/>
</dbReference>
<evidence type="ECO:0000313" key="3">
    <source>
        <dbReference type="EMBL" id="MDB9539600.1"/>
    </source>
</evidence>
<keyword evidence="3" id="KW-0255">Endonuclease</keyword>
<evidence type="ECO:0000313" key="4">
    <source>
        <dbReference type="Proteomes" id="UP001212499"/>
    </source>
</evidence>
<dbReference type="Gene3D" id="3.40.1350.80">
    <property type="match status" value="1"/>
</dbReference>
<keyword evidence="3" id="KW-0378">Hydrolase</keyword>
<dbReference type="Pfam" id="PF06616">
    <property type="entry name" value="BsuBI_PstI_RE"/>
    <property type="match status" value="1"/>
</dbReference>
<dbReference type="InterPro" id="IPR009528">
    <property type="entry name" value="Restrct_endonuc_II_BsuBI_C"/>
</dbReference>
<sequence length="322" mass="36614">MSNNLNSPNSILAVQKIEEAKAVLRDLDLPTAQQNERSALTLLALLDLKVNISWSNATNPLLGITPIMEFIADNYGKIYAPNTRETVRRQTIHQFKEAGFVMINPDEPSRATNSPKTVYQIEPSALELFRKYQTNDWSKNLKNYLNTVETLKTRYAQERHMQRIPVRVKEKIIYLSPGGQNILIEKIINNFCALFTPGGELLYIGDTGDKWGHFDSESLKSLDIIVEAHGKMPDVVVHFTEKNWLILIEATTSHGPINPKRRNELKAIFANSAAGLVFVTAFECRSDMAKYIKEIAWETEVWVAEDPTHIIHFNGERFLGPY</sequence>
<proteinExistence type="predicted"/>
<dbReference type="InterPro" id="IPR041963">
    <property type="entry name" value="BsuBI/PstI_C_sf"/>
</dbReference>
<dbReference type="InterPro" id="IPR041962">
    <property type="entry name" value="BsuBI/PstI_N_sf"/>
</dbReference>
<protein>
    <submittedName>
        <fullName evidence="3">BsuBI/PstI family type II restriction endonuclease</fullName>
    </submittedName>
</protein>
<dbReference type="Gene3D" id="1.10.10.1820">
    <property type="entry name" value="BsuBI/PstI restriction endonuclease-like"/>
    <property type="match status" value="1"/>
</dbReference>
<dbReference type="Proteomes" id="UP001212499">
    <property type="component" value="Unassembled WGS sequence"/>
</dbReference>
<comment type="caution">
    <text evidence="3">The sequence shown here is derived from an EMBL/GenBank/DDBJ whole genome shotgun (WGS) entry which is preliminary data.</text>
</comment>
<accession>A0ABT5ATE0</accession>
<organism evidence="3 4">
    <name type="scientific">Anabaenopsis arnoldii</name>
    <dbReference type="NCBI Taxonomy" id="2152938"/>
    <lineage>
        <taxon>Bacteria</taxon>
        <taxon>Bacillati</taxon>
        <taxon>Cyanobacteriota</taxon>
        <taxon>Cyanophyceae</taxon>
        <taxon>Nostocales</taxon>
        <taxon>Nodulariaceae</taxon>
        <taxon>Anabaenopsis</taxon>
    </lineage>
</organism>
<keyword evidence="4" id="KW-1185">Reference proteome</keyword>
<dbReference type="GO" id="GO:0004519">
    <property type="term" value="F:endonuclease activity"/>
    <property type="evidence" value="ECO:0007669"/>
    <property type="project" value="UniProtKB-KW"/>
</dbReference>
<gene>
    <name evidence="3" type="ORF">PN457_08010</name>
</gene>
<evidence type="ECO:0000259" key="2">
    <source>
        <dbReference type="Pfam" id="PF17728"/>
    </source>
</evidence>
<reference evidence="3 4" key="1">
    <citation type="submission" date="2023-01" db="EMBL/GenBank/DDBJ databases">
        <title>Genomes from the Australian National Cyanobacteria Reference Collection.</title>
        <authorList>
            <person name="Willis A."/>
            <person name="Lee E.M.F."/>
        </authorList>
    </citation>
    <scope>NUCLEOTIDE SEQUENCE [LARGE SCALE GENOMIC DNA]</scope>
    <source>
        <strain evidence="3 4">CS-1033</strain>
    </source>
</reference>